<evidence type="ECO:0000313" key="14">
    <source>
        <dbReference type="Proteomes" id="UP000324705"/>
    </source>
</evidence>
<accession>A0A9R0SZ84</accession>
<keyword evidence="7" id="KW-0276">Fatty acid metabolism</keyword>
<keyword evidence="14" id="KW-1185">Reference proteome</keyword>
<dbReference type="GO" id="GO:0031408">
    <property type="term" value="P:oxylipin biosynthetic process"/>
    <property type="evidence" value="ECO:0007669"/>
    <property type="project" value="UniProtKB-KW"/>
</dbReference>
<sequence>MEPIPLLTPYKMGQLNLAHRIVLAPLTRQRSYGNVPQPHAALYYSQRASAGGLLITEATGVSDTAQGYRDTPGVWTAEHVEAWKPIVDAVHAKGALIFCQIWHVGRVSTYEYQPGGAAPLSCTDKGVGPQMSYDGRLEEFAPPRRLKVEEIPAIVDDFRKAARNAIDAGTLF</sequence>
<dbReference type="GO" id="GO:0006633">
    <property type="term" value="P:fatty acid biosynthetic process"/>
    <property type="evidence" value="ECO:0007669"/>
    <property type="project" value="UniProtKB-KW"/>
</dbReference>
<dbReference type="InterPro" id="IPR045247">
    <property type="entry name" value="Oye-like"/>
</dbReference>
<dbReference type="InterPro" id="IPR001155">
    <property type="entry name" value="OxRdtase_FMN_N"/>
</dbReference>
<evidence type="ECO:0000259" key="12">
    <source>
        <dbReference type="Pfam" id="PF00724"/>
    </source>
</evidence>
<protein>
    <recommendedName>
        <fullName evidence="12">NADH:flavin oxidoreductase/NADH oxidase N-terminal domain-containing protein</fullName>
    </recommendedName>
</protein>
<evidence type="ECO:0000256" key="6">
    <source>
        <dbReference type="ARBA" id="ARBA00022767"/>
    </source>
</evidence>
<dbReference type="InterPro" id="IPR013785">
    <property type="entry name" value="Aldolase_TIM"/>
</dbReference>
<gene>
    <name evidence="13" type="ORF">TRITD_4Bv1G014200</name>
</gene>
<evidence type="ECO:0000256" key="10">
    <source>
        <dbReference type="ARBA" id="ARBA00023098"/>
    </source>
</evidence>
<evidence type="ECO:0000313" key="13">
    <source>
        <dbReference type="EMBL" id="VAI01677.1"/>
    </source>
</evidence>
<dbReference type="SUPFAM" id="SSF51395">
    <property type="entry name" value="FMN-linked oxidoreductases"/>
    <property type="match status" value="1"/>
</dbReference>
<dbReference type="Gene3D" id="3.20.20.70">
    <property type="entry name" value="Aldolase class I"/>
    <property type="match status" value="1"/>
</dbReference>
<evidence type="ECO:0000256" key="5">
    <source>
        <dbReference type="ARBA" id="ARBA00022643"/>
    </source>
</evidence>
<dbReference type="EMBL" id="LT934118">
    <property type="protein sequence ID" value="VAI01677.1"/>
    <property type="molecule type" value="Genomic_DNA"/>
</dbReference>
<dbReference type="Gramene" id="TRITD4Bv1G014200.5">
    <property type="protein sequence ID" value="TRITD4Bv1G014200.5"/>
    <property type="gene ID" value="TRITD4Bv1G014200"/>
</dbReference>
<keyword evidence="6" id="KW-0925">Oxylipin biosynthesis</keyword>
<keyword evidence="3" id="KW-0444">Lipid biosynthesis</keyword>
<comment type="cofactor">
    <cofactor evidence="1">
        <name>FMN</name>
        <dbReference type="ChEBI" id="CHEBI:58210"/>
    </cofactor>
</comment>
<evidence type="ECO:0000256" key="11">
    <source>
        <dbReference type="ARBA" id="ARBA00023160"/>
    </source>
</evidence>
<evidence type="ECO:0000256" key="3">
    <source>
        <dbReference type="ARBA" id="ARBA00022516"/>
    </source>
</evidence>
<evidence type="ECO:0000256" key="2">
    <source>
        <dbReference type="ARBA" id="ARBA00005979"/>
    </source>
</evidence>
<name>A0A9R0SZ84_TRITD</name>
<keyword evidence="9" id="KW-0560">Oxidoreductase</keyword>
<dbReference type="AlphaFoldDB" id="A0A9R0SZ84"/>
<feature type="domain" description="NADH:flavin oxidoreductase/NADH oxidase N-terminal" evidence="12">
    <location>
        <begin position="6"/>
        <end position="169"/>
    </location>
</feature>
<evidence type="ECO:0000256" key="9">
    <source>
        <dbReference type="ARBA" id="ARBA00023002"/>
    </source>
</evidence>
<proteinExistence type="inferred from homology"/>
<evidence type="ECO:0000256" key="8">
    <source>
        <dbReference type="ARBA" id="ARBA00022857"/>
    </source>
</evidence>
<evidence type="ECO:0000256" key="1">
    <source>
        <dbReference type="ARBA" id="ARBA00001917"/>
    </source>
</evidence>
<keyword evidence="5" id="KW-0288">FMN</keyword>
<keyword evidence="8" id="KW-0521">NADP</keyword>
<dbReference type="PANTHER" id="PTHR22893">
    <property type="entry name" value="NADH OXIDOREDUCTASE-RELATED"/>
    <property type="match status" value="1"/>
</dbReference>
<dbReference type="GO" id="GO:0016491">
    <property type="term" value="F:oxidoreductase activity"/>
    <property type="evidence" value="ECO:0007669"/>
    <property type="project" value="UniProtKB-KW"/>
</dbReference>
<evidence type="ECO:0000256" key="4">
    <source>
        <dbReference type="ARBA" id="ARBA00022630"/>
    </source>
</evidence>
<evidence type="ECO:0000256" key="7">
    <source>
        <dbReference type="ARBA" id="ARBA00022832"/>
    </source>
</evidence>
<keyword evidence="4" id="KW-0285">Flavoprotein</keyword>
<organism evidence="13 14">
    <name type="scientific">Triticum turgidum subsp. durum</name>
    <name type="common">Durum wheat</name>
    <name type="synonym">Triticum durum</name>
    <dbReference type="NCBI Taxonomy" id="4567"/>
    <lineage>
        <taxon>Eukaryota</taxon>
        <taxon>Viridiplantae</taxon>
        <taxon>Streptophyta</taxon>
        <taxon>Embryophyta</taxon>
        <taxon>Tracheophyta</taxon>
        <taxon>Spermatophyta</taxon>
        <taxon>Magnoliopsida</taxon>
        <taxon>Liliopsida</taxon>
        <taxon>Poales</taxon>
        <taxon>Poaceae</taxon>
        <taxon>BOP clade</taxon>
        <taxon>Pooideae</taxon>
        <taxon>Triticodae</taxon>
        <taxon>Triticeae</taxon>
        <taxon>Triticinae</taxon>
        <taxon>Triticum</taxon>
    </lineage>
</organism>
<dbReference type="Pfam" id="PF00724">
    <property type="entry name" value="Oxidored_FMN"/>
    <property type="match status" value="1"/>
</dbReference>
<keyword evidence="11" id="KW-0275">Fatty acid biosynthesis</keyword>
<comment type="similarity">
    <text evidence="2">Belongs to the NADH:flavin oxidoreductase/NADH oxidase family.</text>
</comment>
<keyword evidence="10" id="KW-0443">Lipid metabolism</keyword>
<reference evidence="13 14" key="1">
    <citation type="submission" date="2017-09" db="EMBL/GenBank/DDBJ databases">
        <authorList>
            <consortium name="International Durum Wheat Genome Sequencing Consortium (IDWGSC)"/>
            <person name="Milanesi L."/>
        </authorList>
    </citation>
    <scope>NUCLEOTIDE SEQUENCE [LARGE SCALE GENOMIC DNA]</scope>
    <source>
        <strain evidence="14">cv. Svevo</strain>
    </source>
</reference>
<dbReference type="GO" id="GO:0010181">
    <property type="term" value="F:FMN binding"/>
    <property type="evidence" value="ECO:0007669"/>
    <property type="project" value="InterPro"/>
</dbReference>
<dbReference type="Proteomes" id="UP000324705">
    <property type="component" value="Chromosome 4B"/>
</dbReference>
<dbReference type="PANTHER" id="PTHR22893:SF127">
    <property type="entry name" value="NADH:FLAVIN OXIDOREDUCTASE_NADH OXIDASE N-TERMINAL DOMAIN-CONTAINING PROTEIN"/>
    <property type="match status" value="1"/>
</dbReference>